<organism evidence="2 3">
    <name type="scientific">Elysia marginata</name>
    <dbReference type="NCBI Taxonomy" id="1093978"/>
    <lineage>
        <taxon>Eukaryota</taxon>
        <taxon>Metazoa</taxon>
        <taxon>Spiralia</taxon>
        <taxon>Lophotrochozoa</taxon>
        <taxon>Mollusca</taxon>
        <taxon>Gastropoda</taxon>
        <taxon>Heterobranchia</taxon>
        <taxon>Euthyneura</taxon>
        <taxon>Panpulmonata</taxon>
        <taxon>Sacoglossa</taxon>
        <taxon>Placobranchoidea</taxon>
        <taxon>Plakobranchidae</taxon>
        <taxon>Elysia</taxon>
    </lineage>
</organism>
<feature type="region of interest" description="Disordered" evidence="1">
    <location>
        <begin position="32"/>
        <end position="60"/>
    </location>
</feature>
<accession>A0AAV4H942</accession>
<dbReference type="EMBL" id="BMAT01005477">
    <property type="protein sequence ID" value="GFR93985.1"/>
    <property type="molecule type" value="Genomic_DNA"/>
</dbReference>
<keyword evidence="3" id="KW-1185">Reference proteome</keyword>
<dbReference type="AlphaFoldDB" id="A0AAV4H942"/>
<sequence>MTHADLPSDFDSSKRMSALTIEPLTEVETISMTSETRDVIGSLQPASRENPRPTLLESKSNVTIGRAARTGSLGSIEYMGVGGRQSNEAIGTKRKIGNTIQKINVKNGRISTSNSKS</sequence>
<reference evidence="2 3" key="1">
    <citation type="journal article" date="2021" name="Elife">
        <title>Chloroplast acquisition without the gene transfer in kleptoplastic sea slugs, Plakobranchus ocellatus.</title>
        <authorList>
            <person name="Maeda T."/>
            <person name="Takahashi S."/>
            <person name="Yoshida T."/>
            <person name="Shimamura S."/>
            <person name="Takaki Y."/>
            <person name="Nagai Y."/>
            <person name="Toyoda A."/>
            <person name="Suzuki Y."/>
            <person name="Arimoto A."/>
            <person name="Ishii H."/>
            <person name="Satoh N."/>
            <person name="Nishiyama T."/>
            <person name="Hasebe M."/>
            <person name="Maruyama T."/>
            <person name="Minagawa J."/>
            <person name="Obokata J."/>
            <person name="Shigenobu S."/>
        </authorList>
    </citation>
    <scope>NUCLEOTIDE SEQUENCE [LARGE SCALE GENOMIC DNA]</scope>
</reference>
<protein>
    <submittedName>
        <fullName evidence="2">Uncharacterized protein</fullName>
    </submittedName>
</protein>
<proteinExistence type="predicted"/>
<evidence type="ECO:0000313" key="2">
    <source>
        <dbReference type="EMBL" id="GFR93985.1"/>
    </source>
</evidence>
<name>A0AAV4H942_9GAST</name>
<comment type="caution">
    <text evidence="2">The sequence shown here is derived from an EMBL/GenBank/DDBJ whole genome shotgun (WGS) entry which is preliminary data.</text>
</comment>
<gene>
    <name evidence="2" type="ORF">ElyMa_002657100</name>
</gene>
<dbReference type="Proteomes" id="UP000762676">
    <property type="component" value="Unassembled WGS sequence"/>
</dbReference>
<evidence type="ECO:0000313" key="3">
    <source>
        <dbReference type="Proteomes" id="UP000762676"/>
    </source>
</evidence>
<evidence type="ECO:0000256" key="1">
    <source>
        <dbReference type="SAM" id="MobiDB-lite"/>
    </source>
</evidence>